<dbReference type="SMART" id="SM00344">
    <property type="entry name" value="HTH_ASNC"/>
    <property type="match status" value="1"/>
</dbReference>
<dbReference type="SUPFAM" id="SSF46785">
    <property type="entry name" value="Winged helix' DNA-binding domain"/>
    <property type="match status" value="1"/>
</dbReference>
<keyword evidence="3" id="KW-0804">Transcription</keyword>
<dbReference type="SUPFAM" id="SSF54909">
    <property type="entry name" value="Dimeric alpha+beta barrel"/>
    <property type="match status" value="1"/>
</dbReference>
<dbReference type="InterPro" id="IPR011008">
    <property type="entry name" value="Dimeric_a/b-barrel"/>
</dbReference>
<dbReference type="PANTHER" id="PTHR30154:SF54">
    <property type="entry name" value="POSSIBLE TRANSCRIPTIONAL REGULATORY PROTEIN (PROBABLY LRP_ASNC-FAMILY)"/>
    <property type="match status" value="1"/>
</dbReference>
<dbReference type="InterPro" id="IPR019887">
    <property type="entry name" value="Tscrpt_reg_AsnC/Lrp_C"/>
</dbReference>
<evidence type="ECO:0000259" key="5">
    <source>
        <dbReference type="PROSITE" id="PS50956"/>
    </source>
</evidence>
<dbReference type="Pfam" id="PF01037">
    <property type="entry name" value="AsnC_trans_reg"/>
    <property type="match status" value="1"/>
</dbReference>
<evidence type="ECO:0000256" key="3">
    <source>
        <dbReference type="ARBA" id="ARBA00023163"/>
    </source>
</evidence>
<dbReference type="PANTHER" id="PTHR30154">
    <property type="entry name" value="LEUCINE-RESPONSIVE REGULATORY PROTEIN"/>
    <property type="match status" value="1"/>
</dbReference>
<dbReference type="AlphaFoldDB" id="A0A1T5L5A9"/>
<sequence length="183" mass="19950">MSTRGPAQPASRQPRPKDVRPDPSWGLERRGPAPARLDDVDQRLLTALAEDARIPNNALAARAGIAPSTCLTRVRQLRERGVIRGFHADVDPALAGHPLQAMIAVQMRGVARTRLSGYLQRLAELPGVLNVFLLGGAHDFFIHVAAADSDALNDFVIEHLSTDPDVALTETNLIFQHARAGWY</sequence>
<evidence type="ECO:0000256" key="4">
    <source>
        <dbReference type="SAM" id="MobiDB-lite"/>
    </source>
</evidence>
<dbReference type="InterPro" id="IPR019888">
    <property type="entry name" value="Tscrpt_reg_AsnC-like"/>
</dbReference>
<dbReference type="PRINTS" id="PR00033">
    <property type="entry name" value="HTHASNC"/>
</dbReference>
<name>A0A1T5L5A9_9MICO</name>
<dbReference type="GO" id="GO:0005829">
    <property type="term" value="C:cytosol"/>
    <property type="evidence" value="ECO:0007669"/>
    <property type="project" value="TreeGrafter"/>
</dbReference>
<feature type="compositionally biased region" description="Basic and acidic residues" evidence="4">
    <location>
        <begin position="15"/>
        <end position="36"/>
    </location>
</feature>
<dbReference type="Proteomes" id="UP000189777">
    <property type="component" value="Unassembled WGS sequence"/>
</dbReference>
<dbReference type="PROSITE" id="PS50956">
    <property type="entry name" value="HTH_ASNC_2"/>
    <property type="match status" value="1"/>
</dbReference>
<dbReference type="InterPro" id="IPR000485">
    <property type="entry name" value="AsnC-type_HTH_dom"/>
</dbReference>
<dbReference type="GO" id="GO:0043565">
    <property type="term" value="F:sequence-specific DNA binding"/>
    <property type="evidence" value="ECO:0007669"/>
    <property type="project" value="InterPro"/>
</dbReference>
<dbReference type="RefSeq" id="WP_079575187.1">
    <property type="nucleotide sequence ID" value="NZ_FUZQ01000005.1"/>
</dbReference>
<evidence type="ECO:0000256" key="1">
    <source>
        <dbReference type="ARBA" id="ARBA00023015"/>
    </source>
</evidence>
<dbReference type="EMBL" id="FUZQ01000005">
    <property type="protein sequence ID" value="SKC71161.1"/>
    <property type="molecule type" value="Genomic_DNA"/>
</dbReference>
<keyword evidence="7" id="KW-1185">Reference proteome</keyword>
<dbReference type="InterPro" id="IPR036388">
    <property type="entry name" value="WH-like_DNA-bd_sf"/>
</dbReference>
<dbReference type="Gene3D" id="3.30.70.920">
    <property type="match status" value="1"/>
</dbReference>
<accession>A0A1T5L5A9</accession>
<evidence type="ECO:0000313" key="6">
    <source>
        <dbReference type="EMBL" id="SKC71161.1"/>
    </source>
</evidence>
<protein>
    <submittedName>
        <fullName evidence="6">DNA-binding transcriptional regulator, Lrp family</fullName>
    </submittedName>
</protein>
<gene>
    <name evidence="6" type="ORF">SAMN04324258_2897</name>
</gene>
<dbReference type="OrthoDB" id="4411089at2"/>
<keyword evidence="1" id="KW-0805">Transcription regulation</keyword>
<dbReference type="Pfam" id="PF13412">
    <property type="entry name" value="HTH_24"/>
    <property type="match status" value="1"/>
</dbReference>
<dbReference type="InterPro" id="IPR036390">
    <property type="entry name" value="WH_DNA-bd_sf"/>
</dbReference>
<organism evidence="6 7">
    <name type="scientific">Krasilnikoviella flava</name>
    <dbReference type="NCBI Taxonomy" id="526729"/>
    <lineage>
        <taxon>Bacteria</taxon>
        <taxon>Bacillati</taxon>
        <taxon>Actinomycetota</taxon>
        <taxon>Actinomycetes</taxon>
        <taxon>Micrococcales</taxon>
        <taxon>Promicromonosporaceae</taxon>
        <taxon>Krasilnikoviella</taxon>
    </lineage>
</organism>
<reference evidence="6 7" key="1">
    <citation type="submission" date="2017-02" db="EMBL/GenBank/DDBJ databases">
        <authorList>
            <person name="Peterson S.W."/>
        </authorList>
    </citation>
    <scope>NUCLEOTIDE SEQUENCE [LARGE SCALE GENOMIC DNA]</scope>
    <source>
        <strain evidence="6 7">DSM 21481</strain>
    </source>
</reference>
<proteinExistence type="predicted"/>
<feature type="domain" description="HTH asnC-type" evidence="5">
    <location>
        <begin position="37"/>
        <end position="98"/>
    </location>
</feature>
<dbReference type="Gene3D" id="1.10.10.10">
    <property type="entry name" value="Winged helix-like DNA-binding domain superfamily/Winged helix DNA-binding domain"/>
    <property type="match status" value="1"/>
</dbReference>
<keyword evidence="2 6" id="KW-0238">DNA-binding</keyword>
<feature type="region of interest" description="Disordered" evidence="4">
    <location>
        <begin position="1"/>
        <end position="36"/>
    </location>
</feature>
<evidence type="ECO:0000256" key="2">
    <source>
        <dbReference type="ARBA" id="ARBA00023125"/>
    </source>
</evidence>
<dbReference type="GO" id="GO:0043200">
    <property type="term" value="P:response to amino acid"/>
    <property type="evidence" value="ECO:0007669"/>
    <property type="project" value="TreeGrafter"/>
</dbReference>
<dbReference type="STRING" id="526729.SAMN04324258_2897"/>
<evidence type="ECO:0000313" key="7">
    <source>
        <dbReference type="Proteomes" id="UP000189777"/>
    </source>
</evidence>